<proteinExistence type="predicted"/>
<accession>A0A4Z0RVE8</accession>
<dbReference type="Pfam" id="PF13173">
    <property type="entry name" value="AAA_14"/>
    <property type="match status" value="1"/>
</dbReference>
<dbReference type="Proteomes" id="UP000297646">
    <property type="component" value="Unassembled WGS sequence"/>
</dbReference>
<dbReference type="SUPFAM" id="SSF52540">
    <property type="entry name" value="P-loop containing nucleoside triphosphate hydrolases"/>
    <property type="match status" value="1"/>
</dbReference>
<dbReference type="EMBL" id="PVSN01000051">
    <property type="protein sequence ID" value="TGE71862.1"/>
    <property type="molecule type" value="Genomic_DNA"/>
</dbReference>
<evidence type="ECO:0008006" key="5">
    <source>
        <dbReference type="Google" id="ProtNLM"/>
    </source>
</evidence>
<comment type="caution">
    <text evidence="3">The sequence shown here is derived from an EMBL/GenBank/DDBJ whole genome shotgun (WGS) entry which is preliminary data.</text>
</comment>
<dbReference type="PANTHER" id="PTHR33295:SF20">
    <property type="entry name" value="ATPASE"/>
    <property type="match status" value="1"/>
</dbReference>
<reference evidence="3 4" key="1">
    <citation type="submission" date="2018-03" db="EMBL/GenBank/DDBJ databases">
        <title>Genome sequencing of Weissella confusa isolates.</title>
        <authorList>
            <person name="Kajala I."/>
            <person name="Baruah R."/>
            <person name="Bergsveinson J."/>
            <person name="Juvonen R."/>
            <person name="Ziola B."/>
        </authorList>
    </citation>
    <scope>NUCLEOTIDE SEQUENCE [LARGE SCALE GENOMIC DNA]</scope>
    <source>
        <strain evidence="3 4">VTT E-062653</strain>
    </source>
</reference>
<gene>
    <name evidence="3" type="ORF">C6P11_07595</name>
</gene>
<evidence type="ECO:0000313" key="4">
    <source>
        <dbReference type="Proteomes" id="UP000297646"/>
    </source>
</evidence>
<protein>
    <recommendedName>
        <fullName evidence="5">ATPase</fullName>
    </recommendedName>
</protein>
<dbReference type="PANTHER" id="PTHR33295">
    <property type="entry name" value="ATPASE"/>
    <property type="match status" value="1"/>
</dbReference>
<dbReference type="AlphaFoldDB" id="A0A4Z0RVE8"/>
<dbReference type="Pfam" id="PF13635">
    <property type="entry name" value="DUF4143"/>
    <property type="match status" value="1"/>
</dbReference>
<evidence type="ECO:0000259" key="2">
    <source>
        <dbReference type="Pfam" id="PF13635"/>
    </source>
</evidence>
<name>A0A4Z0RVE8_WEICO</name>
<feature type="domain" description="AAA" evidence="1">
    <location>
        <begin position="20"/>
        <end position="148"/>
    </location>
</feature>
<evidence type="ECO:0000313" key="3">
    <source>
        <dbReference type="EMBL" id="TGE71862.1"/>
    </source>
</evidence>
<dbReference type="Gene3D" id="3.40.50.300">
    <property type="entry name" value="P-loop containing nucleotide triphosphate hydrolases"/>
    <property type="match status" value="1"/>
</dbReference>
<dbReference type="InterPro" id="IPR041682">
    <property type="entry name" value="AAA_14"/>
</dbReference>
<sequence>MIKRERYLNFLIDAIDNEFVKVITGVRRSGKSVLLMQVQDALRERGITDDQIVYLNFESFSNAKYLNNPERLYDDLMQRNQGKKLYFFFDEVQLVSQWQMIVNSLRIDLPSDIYITGSNASILSGELATLLSGRYVQINVYPFSFAEFVELKEIDTSSVTSVRDAYLEYREFGGMPSILDANLSENQHFEYLSNLYDSIMLRDVSQRSGEGNQQLLKMLTLVMLDSISSEVSVSKLVNRLKDAGFNINTTRFRNYVGLLEQAYLFISVPRLNLRGSQRLRSNDKFYVIDNGLWHSQVGDAGTNIGSQLENIVCLELMRRGFDVKYGEIDGKEIDFVAEKRGQRQYIQVTQQIPENSEREVANLVAIPDGYPKLLITGEDLGVKQIDGVPVVPIYEWLLNDNN</sequence>
<dbReference type="InterPro" id="IPR027417">
    <property type="entry name" value="P-loop_NTPase"/>
</dbReference>
<evidence type="ECO:0000259" key="1">
    <source>
        <dbReference type="Pfam" id="PF13173"/>
    </source>
</evidence>
<dbReference type="OrthoDB" id="9801684at2"/>
<organism evidence="3 4">
    <name type="scientific">Weissella confusa</name>
    <name type="common">Lactobacillus confusus</name>
    <dbReference type="NCBI Taxonomy" id="1583"/>
    <lineage>
        <taxon>Bacteria</taxon>
        <taxon>Bacillati</taxon>
        <taxon>Bacillota</taxon>
        <taxon>Bacilli</taxon>
        <taxon>Lactobacillales</taxon>
        <taxon>Lactobacillaceae</taxon>
        <taxon>Weissella</taxon>
    </lineage>
</organism>
<dbReference type="RefSeq" id="WP_135520015.1">
    <property type="nucleotide sequence ID" value="NZ_PVSN01000051.1"/>
</dbReference>
<feature type="domain" description="DUF4143" evidence="2">
    <location>
        <begin position="202"/>
        <end position="348"/>
    </location>
</feature>
<dbReference type="InterPro" id="IPR025420">
    <property type="entry name" value="DUF4143"/>
</dbReference>